<sequence length="262" mass="28313">MKRDDRQQAIMDMLVAEGEVELDALSERFGVSKMTIHRDLDDLEGAGLLRKIRGGATIRSGTQFESDFRFRERQDSEAKTAMARAALRLVEPGMSVMINDGSMAAILGQMLVARRPLTVITNNAAVIDALRAEAGVTLIALGGVHSAKFNAYLGKVTEDALAGLRADIAFISSPAVSGLEVFHMDDSVLRAKRAMMDRAARRVLLVNHARFGHAALHRLATLAEFDHIITDSAPDPETCAALRAAGLPLTLSDDPDLQEIPA</sequence>
<dbReference type="GO" id="GO:0003677">
    <property type="term" value="F:DNA binding"/>
    <property type="evidence" value="ECO:0007669"/>
    <property type="project" value="UniProtKB-KW"/>
</dbReference>
<dbReference type="SUPFAM" id="SSF100950">
    <property type="entry name" value="NagB/RpiA/CoA transferase-like"/>
    <property type="match status" value="1"/>
</dbReference>
<dbReference type="SMART" id="SM00420">
    <property type="entry name" value="HTH_DEOR"/>
    <property type="match status" value="1"/>
</dbReference>
<dbReference type="eggNOG" id="COG1349">
    <property type="taxonomic scope" value="Bacteria"/>
</dbReference>
<dbReference type="RefSeq" id="WP_043765085.1">
    <property type="nucleotide sequence ID" value="NZ_JAME01000001.1"/>
</dbReference>
<dbReference type="PATRIC" id="fig|1449351.3.peg.30"/>
<dbReference type="Pfam" id="PF00455">
    <property type="entry name" value="DeoRC"/>
    <property type="match status" value="1"/>
</dbReference>
<dbReference type="InterPro" id="IPR001034">
    <property type="entry name" value="DeoR_HTH"/>
</dbReference>
<dbReference type="Proteomes" id="UP000023430">
    <property type="component" value="Unassembled WGS sequence"/>
</dbReference>
<evidence type="ECO:0000256" key="2">
    <source>
        <dbReference type="ARBA" id="ARBA00023125"/>
    </source>
</evidence>
<evidence type="ECO:0000256" key="1">
    <source>
        <dbReference type="ARBA" id="ARBA00023015"/>
    </source>
</evidence>
<dbReference type="InterPro" id="IPR050313">
    <property type="entry name" value="Carb_Metab_HTH_regulators"/>
</dbReference>
<organism evidence="5 6">
    <name type="scientific">Roseivivax isoporae LMG 25204</name>
    <dbReference type="NCBI Taxonomy" id="1449351"/>
    <lineage>
        <taxon>Bacteria</taxon>
        <taxon>Pseudomonadati</taxon>
        <taxon>Pseudomonadota</taxon>
        <taxon>Alphaproteobacteria</taxon>
        <taxon>Rhodobacterales</taxon>
        <taxon>Roseobacteraceae</taxon>
        <taxon>Roseivivax</taxon>
    </lineage>
</organism>
<dbReference type="PANTHER" id="PTHR30363:SF44">
    <property type="entry name" value="AGA OPERON TRANSCRIPTIONAL REPRESSOR-RELATED"/>
    <property type="match status" value="1"/>
</dbReference>
<dbReference type="GO" id="GO:0003700">
    <property type="term" value="F:DNA-binding transcription factor activity"/>
    <property type="evidence" value="ECO:0007669"/>
    <property type="project" value="InterPro"/>
</dbReference>
<evidence type="ECO:0000313" key="5">
    <source>
        <dbReference type="EMBL" id="ETX30827.1"/>
    </source>
</evidence>
<dbReference type="AlphaFoldDB" id="X7FD40"/>
<dbReference type="SMART" id="SM01134">
    <property type="entry name" value="DeoRC"/>
    <property type="match status" value="1"/>
</dbReference>
<dbReference type="InterPro" id="IPR036388">
    <property type="entry name" value="WH-like_DNA-bd_sf"/>
</dbReference>
<dbReference type="InterPro" id="IPR036390">
    <property type="entry name" value="WH_DNA-bd_sf"/>
</dbReference>
<dbReference type="PRINTS" id="PR00037">
    <property type="entry name" value="HTHLACR"/>
</dbReference>
<dbReference type="OrthoDB" id="9816363at2"/>
<dbReference type="SUPFAM" id="SSF46785">
    <property type="entry name" value="Winged helix' DNA-binding domain"/>
    <property type="match status" value="1"/>
</dbReference>
<dbReference type="Pfam" id="PF08220">
    <property type="entry name" value="HTH_DeoR"/>
    <property type="match status" value="1"/>
</dbReference>
<dbReference type="STRING" id="1449351.RISW2_00155"/>
<keyword evidence="6" id="KW-1185">Reference proteome</keyword>
<evidence type="ECO:0000256" key="3">
    <source>
        <dbReference type="ARBA" id="ARBA00023163"/>
    </source>
</evidence>
<dbReference type="PANTHER" id="PTHR30363">
    <property type="entry name" value="HTH-TYPE TRANSCRIPTIONAL REGULATOR SRLR-RELATED"/>
    <property type="match status" value="1"/>
</dbReference>
<evidence type="ECO:0000313" key="6">
    <source>
        <dbReference type="Proteomes" id="UP000023430"/>
    </source>
</evidence>
<keyword evidence="1" id="KW-0805">Transcription regulation</keyword>
<name>X7FD40_9RHOB</name>
<feature type="domain" description="HTH deoR-type" evidence="4">
    <location>
        <begin position="3"/>
        <end position="58"/>
    </location>
</feature>
<comment type="caution">
    <text evidence="5">The sequence shown here is derived from an EMBL/GenBank/DDBJ whole genome shotgun (WGS) entry which is preliminary data.</text>
</comment>
<reference evidence="5 6" key="1">
    <citation type="submission" date="2014-01" db="EMBL/GenBank/DDBJ databases">
        <title>Roseivivax isoporae LMG 25204 Genome Sequencing.</title>
        <authorList>
            <person name="Lai Q."/>
            <person name="Li G."/>
            <person name="Shao Z."/>
        </authorList>
    </citation>
    <scope>NUCLEOTIDE SEQUENCE [LARGE SCALE GENOMIC DNA]</scope>
    <source>
        <strain evidence="5 6">LMG 25204</strain>
    </source>
</reference>
<dbReference type="InterPro" id="IPR018356">
    <property type="entry name" value="Tscrpt_reg_HTH_DeoR_CS"/>
</dbReference>
<keyword evidence="2" id="KW-0238">DNA-binding</keyword>
<accession>X7FD40</accession>
<protein>
    <submittedName>
        <fullName evidence="5">DeoR faimly transcriptional regulator</fullName>
    </submittedName>
</protein>
<proteinExistence type="predicted"/>
<dbReference type="InterPro" id="IPR014036">
    <property type="entry name" value="DeoR-like_C"/>
</dbReference>
<evidence type="ECO:0000259" key="4">
    <source>
        <dbReference type="PROSITE" id="PS51000"/>
    </source>
</evidence>
<dbReference type="InterPro" id="IPR037171">
    <property type="entry name" value="NagB/RpiA_transferase-like"/>
</dbReference>
<gene>
    <name evidence="5" type="ORF">RISW2_00155</name>
</gene>
<dbReference type="EMBL" id="JAME01000001">
    <property type="protein sequence ID" value="ETX30827.1"/>
    <property type="molecule type" value="Genomic_DNA"/>
</dbReference>
<dbReference type="Gene3D" id="1.10.10.10">
    <property type="entry name" value="Winged helix-like DNA-binding domain superfamily/Winged helix DNA-binding domain"/>
    <property type="match status" value="1"/>
</dbReference>
<dbReference type="PROSITE" id="PS51000">
    <property type="entry name" value="HTH_DEOR_2"/>
    <property type="match status" value="1"/>
</dbReference>
<dbReference type="PROSITE" id="PS00894">
    <property type="entry name" value="HTH_DEOR_1"/>
    <property type="match status" value="1"/>
</dbReference>
<keyword evidence="3" id="KW-0804">Transcription</keyword>